<dbReference type="PROSITE" id="PS00344">
    <property type="entry name" value="GATA_ZN_FINGER_1"/>
    <property type="match status" value="1"/>
</dbReference>
<organism evidence="9 10">
    <name type="scientific">Mortierella isabellina</name>
    <name type="common">Filamentous fungus</name>
    <name type="synonym">Umbelopsis isabellina</name>
    <dbReference type="NCBI Taxonomy" id="91625"/>
    <lineage>
        <taxon>Eukaryota</taxon>
        <taxon>Fungi</taxon>
        <taxon>Fungi incertae sedis</taxon>
        <taxon>Mucoromycota</taxon>
        <taxon>Mucoromycotina</taxon>
        <taxon>Umbelopsidomycetes</taxon>
        <taxon>Umbelopsidales</taxon>
        <taxon>Umbelopsidaceae</taxon>
        <taxon>Umbelopsis</taxon>
    </lineage>
</organism>
<name>A0A8H7Q0B9_MORIS</name>
<feature type="region of interest" description="Disordered" evidence="7">
    <location>
        <begin position="1"/>
        <end position="31"/>
    </location>
</feature>
<evidence type="ECO:0000313" key="10">
    <source>
        <dbReference type="Proteomes" id="UP000654370"/>
    </source>
</evidence>
<evidence type="ECO:0000256" key="1">
    <source>
        <dbReference type="ARBA" id="ARBA00004123"/>
    </source>
</evidence>
<feature type="region of interest" description="Disordered" evidence="7">
    <location>
        <begin position="216"/>
        <end position="287"/>
    </location>
</feature>
<dbReference type="PANTHER" id="PTHR10071:SF281">
    <property type="entry name" value="BOX A-BINDING FACTOR-RELATED"/>
    <property type="match status" value="1"/>
</dbReference>
<feature type="non-terminal residue" evidence="9">
    <location>
        <position position="287"/>
    </location>
</feature>
<evidence type="ECO:0000256" key="7">
    <source>
        <dbReference type="SAM" id="MobiDB-lite"/>
    </source>
</evidence>
<dbReference type="GO" id="GO:0008270">
    <property type="term" value="F:zinc ion binding"/>
    <property type="evidence" value="ECO:0007669"/>
    <property type="project" value="UniProtKB-KW"/>
</dbReference>
<dbReference type="InterPro" id="IPR013088">
    <property type="entry name" value="Znf_NHR/GATA"/>
</dbReference>
<dbReference type="AlphaFoldDB" id="A0A8H7Q0B9"/>
<proteinExistence type="predicted"/>
<dbReference type="CDD" id="cd00202">
    <property type="entry name" value="ZnF_GATA"/>
    <property type="match status" value="2"/>
</dbReference>
<dbReference type="InterPro" id="IPR039355">
    <property type="entry name" value="Transcription_factor_GATA"/>
</dbReference>
<dbReference type="Gene3D" id="3.30.50.10">
    <property type="entry name" value="Erythroid Transcription Factor GATA-1, subunit A"/>
    <property type="match status" value="2"/>
</dbReference>
<feature type="domain" description="GATA-type" evidence="8">
    <location>
        <begin position="119"/>
        <end position="166"/>
    </location>
</feature>
<feature type="compositionally biased region" description="Low complexity" evidence="7">
    <location>
        <begin position="10"/>
        <end position="26"/>
    </location>
</feature>
<dbReference type="GO" id="GO:0005634">
    <property type="term" value="C:nucleus"/>
    <property type="evidence" value="ECO:0007669"/>
    <property type="project" value="UniProtKB-SubCell"/>
</dbReference>
<feature type="compositionally biased region" description="Acidic residues" evidence="7">
    <location>
        <begin position="245"/>
        <end position="254"/>
    </location>
</feature>
<dbReference type="Pfam" id="PF00320">
    <property type="entry name" value="GATA"/>
    <property type="match status" value="2"/>
</dbReference>
<dbReference type="EMBL" id="JAEPQZ010000003">
    <property type="protein sequence ID" value="KAG2183747.1"/>
    <property type="molecule type" value="Genomic_DNA"/>
</dbReference>
<dbReference type="GO" id="GO:0000981">
    <property type="term" value="F:DNA-binding transcription factor activity, RNA polymerase II-specific"/>
    <property type="evidence" value="ECO:0007669"/>
    <property type="project" value="TreeGrafter"/>
</dbReference>
<evidence type="ECO:0000313" key="9">
    <source>
        <dbReference type="EMBL" id="KAG2183747.1"/>
    </source>
</evidence>
<reference evidence="9" key="1">
    <citation type="submission" date="2020-12" db="EMBL/GenBank/DDBJ databases">
        <title>Metabolic potential, ecology and presence of endohyphal bacteria is reflected in genomic diversity of Mucoromycotina.</title>
        <authorList>
            <person name="Muszewska A."/>
            <person name="Okrasinska A."/>
            <person name="Steczkiewicz K."/>
            <person name="Drgas O."/>
            <person name="Orlowska M."/>
            <person name="Perlinska-Lenart U."/>
            <person name="Aleksandrzak-Piekarczyk T."/>
            <person name="Szatraj K."/>
            <person name="Zielenkiewicz U."/>
            <person name="Pilsyk S."/>
            <person name="Malc E."/>
            <person name="Mieczkowski P."/>
            <person name="Kruszewska J.S."/>
            <person name="Biernat P."/>
            <person name="Pawlowska J."/>
        </authorList>
    </citation>
    <scope>NUCLEOTIDE SEQUENCE</scope>
    <source>
        <strain evidence="9">WA0000067209</strain>
    </source>
</reference>
<keyword evidence="2" id="KW-0479">Metal-binding</keyword>
<comment type="subcellular location">
    <subcellularLocation>
        <location evidence="1">Nucleus</location>
    </subcellularLocation>
</comment>
<dbReference type="PRINTS" id="PR00619">
    <property type="entry name" value="GATAZNFINGER"/>
</dbReference>
<dbReference type="GO" id="GO:0000122">
    <property type="term" value="P:negative regulation of transcription by RNA polymerase II"/>
    <property type="evidence" value="ECO:0007669"/>
    <property type="project" value="TreeGrafter"/>
</dbReference>
<evidence type="ECO:0000256" key="6">
    <source>
        <dbReference type="PROSITE-ProRule" id="PRU00094"/>
    </source>
</evidence>
<sequence>NLNSITISHPNSPVLSPQQSSSNSPSVEKDQLQSALYVTDSMPPPPPPPGTLHSKLLQSLNVANQHAAHPSNVQPYCTNSAPASMPNSPIGSPRVEHRVLGASPSWDTSAKSSIQKSICSNCGATSTPLWRRSANDELLCNACGLYLKLHNAPRPKTMKTSSVRKDIKTDDNAVQLYCTNCGTTTTPLWRRDEKGAPLCNACGLYLKLHHEKRPLSMKTDTIKKRQRYESGPVGNRKLAKRPRGDDEDEDDFDDSAVPSLDLAIKQEPSLGLPPDELISSPMDNQPY</sequence>
<keyword evidence="3 6" id="KW-0863">Zinc-finger</keyword>
<keyword evidence="5" id="KW-0539">Nucleus</keyword>
<dbReference type="Proteomes" id="UP000654370">
    <property type="component" value="Unassembled WGS sequence"/>
</dbReference>
<dbReference type="PROSITE" id="PS50114">
    <property type="entry name" value="GATA_ZN_FINGER_2"/>
    <property type="match status" value="2"/>
</dbReference>
<gene>
    <name evidence="9" type="ORF">INT43_006758</name>
</gene>
<evidence type="ECO:0000256" key="5">
    <source>
        <dbReference type="ARBA" id="ARBA00023242"/>
    </source>
</evidence>
<dbReference type="SMART" id="SM00401">
    <property type="entry name" value="ZnF_GATA"/>
    <property type="match status" value="2"/>
</dbReference>
<evidence type="ECO:0000256" key="3">
    <source>
        <dbReference type="ARBA" id="ARBA00022771"/>
    </source>
</evidence>
<protein>
    <recommendedName>
        <fullName evidence="8">GATA-type domain-containing protein</fullName>
    </recommendedName>
</protein>
<feature type="domain" description="GATA-type" evidence="8">
    <location>
        <begin position="178"/>
        <end position="225"/>
    </location>
</feature>
<dbReference type="PANTHER" id="PTHR10071">
    <property type="entry name" value="TRANSCRIPTION FACTOR GATA FAMILY MEMBER"/>
    <property type="match status" value="1"/>
</dbReference>
<dbReference type="GO" id="GO:0000978">
    <property type="term" value="F:RNA polymerase II cis-regulatory region sequence-specific DNA binding"/>
    <property type="evidence" value="ECO:0007669"/>
    <property type="project" value="TreeGrafter"/>
</dbReference>
<dbReference type="GO" id="GO:0045944">
    <property type="term" value="P:positive regulation of transcription by RNA polymerase II"/>
    <property type="evidence" value="ECO:0007669"/>
    <property type="project" value="TreeGrafter"/>
</dbReference>
<comment type="caution">
    <text evidence="9">The sequence shown here is derived from an EMBL/GenBank/DDBJ whole genome shotgun (WGS) entry which is preliminary data.</text>
</comment>
<feature type="non-terminal residue" evidence="9">
    <location>
        <position position="1"/>
    </location>
</feature>
<evidence type="ECO:0000259" key="8">
    <source>
        <dbReference type="PROSITE" id="PS50114"/>
    </source>
</evidence>
<accession>A0A8H7Q0B9</accession>
<dbReference type="SUPFAM" id="SSF57716">
    <property type="entry name" value="Glucocorticoid receptor-like (DNA-binding domain)"/>
    <property type="match status" value="2"/>
</dbReference>
<keyword evidence="10" id="KW-1185">Reference proteome</keyword>
<dbReference type="InterPro" id="IPR000679">
    <property type="entry name" value="Znf_GATA"/>
</dbReference>
<evidence type="ECO:0000256" key="2">
    <source>
        <dbReference type="ARBA" id="ARBA00022723"/>
    </source>
</evidence>
<evidence type="ECO:0000256" key="4">
    <source>
        <dbReference type="ARBA" id="ARBA00022833"/>
    </source>
</evidence>
<keyword evidence="4" id="KW-0862">Zinc</keyword>
<dbReference type="OrthoDB" id="515401at2759"/>
<dbReference type="FunFam" id="3.30.50.10:FF:000007">
    <property type="entry name" value="Nitrogen regulatory AreA, N-terminal"/>
    <property type="match status" value="1"/>
</dbReference>